<comment type="caution">
    <text evidence="1">The sequence shown here is derived from an EMBL/GenBank/DDBJ whole genome shotgun (WGS) entry which is preliminary data.</text>
</comment>
<sequence>MKHVDAQVARVAGLATPTDDTTYVDFDLNVSREILSGPIPKVRRSDEFPPPQRCRSFPFPLKQLCSLSMVVMVTSFSSRFRPPPDPPPPDPLPWSLCKSRPFKARFLIVPPEPPEPPDVPFPLAPPLQTIESSVNPVVFLPRCSSPVPVVAASPLRFQHSSSFQLEPQFIFAETSSLLVKLSKGIVSVSLWNKSYLDEPCLVLGVSCLEMSPLPLNEDIALPLNLLLPQFEDVASDLCLPLYVDVARDLSLPLYEDVTLCSPPLVPQYRVGIRTFVLLALVSMVSGTDASKNGGFGWCIHGMDEAHDSQSSSRVLYVVSTLAAEALTL</sequence>
<evidence type="ECO:0000313" key="1">
    <source>
        <dbReference type="EMBL" id="KAF3578077.1"/>
    </source>
</evidence>
<dbReference type="EMBL" id="QGKV02000649">
    <property type="protein sequence ID" value="KAF3578077.1"/>
    <property type="molecule type" value="Genomic_DNA"/>
</dbReference>
<accession>A0ABQ7DJC2</accession>
<name>A0ABQ7DJC2_BRACR</name>
<keyword evidence="2" id="KW-1185">Reference proteome</keyword>
<reference evidence="1 2" key="1">
    <citation type="journal article" date="2020" name="BMC Genomics">
        <title>Intraspecific diversification of the crop wild relative Brassica cretica Lam. using demographic model selection.</title>
        <authorList>
            <person name="Kioukis A."/>
            <person name="Michalopoulou V.A."/>
            <person name="Briers L."/>
            <person name="Pirintsos S."/>
            <person name="Studholme D.J."/>
            <person name="Pavlidis P."/>
            <person name="Sarris P.F."/>
        </authorList>
    </citation>
    <scope>NUCLEOTIDE SEQUENCE [LARGE SCALE GENOMIC DNA]</scope>
    <source>
        <strain evidence="2">cv. PFS-1207/04</strain>
    </source>
</reference>
<organism evidence="1 2">
    <name type="scientific">Brassica cretica</name>
    <name type="common">Mustard</name>
    <dbReference type="NCBI Taxonomy" id="69181"/>
    <lineage>
        <taxon>Eukaryota</taxon>
        <taxon>Viridiplantae</taxon>
        <taxon>Streptophyta</taxon>
        <taxon>Embryophyta</taxon>
        <taxon>Tracheophyta</taxon>
        <taxon>Spermatophyta</taxon>
        <taxon>Magnoliopsida</taxon>
        <taxon>eudicotyledons</taxon>
        <taxon>Gunneridae</taxon>
        <taxon>Pentapetalae</taxon>
        <taxon>rosids</taxon>
        <taxon>malvids</taxon>
        <taxon>Brassicales</taxon>
        <taxon>Brassicaceae</taxon>
        <taxon>Brassiceae</taxon>
        <taxon>Brassica</taxon>
    </lineage>
</organism>
<gene>
    <name evidence="1" type="ORF">DY000_02035476</name>
</gene>
<evidence type="ECO:0000313" key="2">
    <source>
        <dbReference type="Proteomes" id="UP000266723"/>
    </source>
</evidence>
<dbReference type="Proteomes" id="UP000266723">
    <property type="component" value="Unassembled WGS sequence"/>
</dbReference>
<protein>
    <submittedName>
        <fullName evidence="1">Uncharacterized protein</fullName>
    </submittedName>
</protein>
<proteinExistence type="predicted"/>